<dbReference type="Proteomes" id="UP001243496">
    <property type="component" value="Chromosome"/>
</dbReference>
<evidence type="ECO:0000313" key="8">
    <source>
        <dbReference type="Proteomes" id="UP000188159"/>
    </source>
</evidence>
<dbReference type="Proteomes" id="UP000095564">
    <property type="component" value="Unassembled WGS sequence"/>
</dbReference>
<evidence type="ECO:0000313" key="1">
    <source>
        <dbReference type="EMBL" id="AQP40260.1"/>
    </source>
</evidence>
<evidence type="ECO:0000313" key="9">
    <source>
        <dbReference type="Proteomes" id="UP001644750"/>
    </source>
</evidence>
<reference evidence="4" key="4">
    <citation type="submission" date="2020-02" db="EMBL/GenBank/DDBJ databases">
        <authorList>
            <person name="Littmann E."/>
            <person name="Sorbara M."/>
        </authorList>
    </citation>
    <scope>NUCLEOTIDE SEQUENCE</scope>
    <source>
        <strain evidence="4">MSK.14.57</strain>
    </source>
</reference>
<protein>
    <submittedName>
        <fullName evidence="4">Cof-type HAD-IIB family hydrolase</fullName>
    </submittedName>
    <submittedName>
        <fullName evidence="1">HAD family hydrolase</fullName>
    </submittedName>
    <submittedName>
        <fullName evidence="2">HMP-PP phosphatase</fullName>
        <ecNumber evidence="2">3.6.1.-</ecNumber>
    </submittedName>
</protein>
<dbReference type="EMBL" id="CP012098">
    <property type="protein sequence ID" value="AQP40260.1"/>
    <property type="molecule type" value="Genomic_DNA"/>
</dbReference>
<dbReference type="OrthoDB" id="9810101at2"/>
<dbReference type="EMBL" id="CP132968">
    <property type="protein sequence ID" value="WMD15674.1"/>
    <property type="molecule type" value="Genomic_DNA"/>
</dbReference>
<dbReference type="Proteomes" id="UP000188159">
    <property type="component" value="Chromosome"/>
</dbReference>
<dbReference type="Gene3D" id="3.30.1240.10">
    <property type="match status" value="1"/>
</dbReference>
<evidence type="ECO:0000313" key="4">
    <source>
        <dbReference type="EMBL" id="NSJ78369.1"/>
    </source>
</evidence>
<keyword evidence="9" id="KW-1185">Reference proteome</keyword>
<reference evidence="5" key="5">
    <citation type="submission" date="2023-08" db="EMBL/GenBank/DDBJ databases">
        <title>Complete Genome Sequences of butyrate producing Anaerostipes hadrus strains BA1 and GIF7 isolated from the terminal ileum of a healthy lean male.</title>
        <authorList>
            <person name="Low A."/>
            <person name="Sheludchenko M."/>
            <person name="Cheng H.E."/>
            <person name="Koh X.Q."/>
            <person name="Lee J."/>
        </authorList>
    </citation>
    <scope>NUCLEOTIDE SEQUENCE</scope>
    <source>
        <strain evidence="5">BA1</strain>
    </source>
</reference>
<evidence type="ECO:0000313" key="2">
    <source>
        <dbReference type="EMBL" id="CUM82102.1"/>
    </source>
</evidence>
<dbReference type="NCBIfam" id="TIGR01484">
    <property type="entry name" value="HAD-SF-IIB"/>
    <property type="match status" value="1"/>
</dbReference>
<dbReference type="InterPro" id="IPR036412">
    <property type="entry name" value="HAD-like_sf"/>
</dbReference>
<dbReference type="EC" id="3.6.1.-" evidence="2"/>
<dbReference type="GO" id="GO:0016791">
    <property type="term" value="F:phosphatase activity"/>
    <property type="evidence" value="ECO:0007669"/>
    <property type="project" value="TreeGrafter"/>
</dbReference>
<dbReference type="Proteomes" id="UP001644750">
    <property type="component" value="Unassembled WGS sequence"/>
</dbReference>
<reference evidence="6 7" key="1">
    <citation type="submission" date="2015-09" db="EMBL/GenBank/DDBJ databases">
        <authorList>
            <consortium name="Pathogen Informatics"/>
        </authorList>
    </citation>
    <scope>NUCLEOTIDE SEQUENCE [LARGE SCALE GENOMIC DNA]</scope>
    <source>
        <strain evidence="2 7">2789STDY5608868</strain>
        <strain evidence="3 6">2789STDY5834908</strain>
    </source>
</reference>
<dbReference type="SFLD" id="SFLDG01140">
    <property type="entry name" value="C2.B:_Phosphomannomutase_and_P"/>
    <property type="match status" value="1"/>
</dbReference>
<dbReference type="GeneID" id="92741689"/>
<dbReference type="SFLD" id="SFLDS00003">
    <property type="entry name" value="Haloacid_Dehalogenase"/>
    <property type="match status" value="1"/>
</dbReference>
<dbReference type="Proteomes" id="UP000095598">
    <property type="component" value="Unassembled WGS sequence"/>
</dbReference>
<evidence type="ECO:0000313" key="7">
    <source>
        <dbReference type="Proteomes" id="UP000095598"/>
    </source>
</evidence>
<dbReference type="EMBL" id="CZAU01000005">
    <property type="protein sequence ID" value="CUP16514.1"/>
    <property type="molecule type" value="Genomic_DNA"/>
</dbReference>
<dbReference type="SUPFAM" id="SSF56784">
    <property type="entry name" value="HAD-like"/>
    <property type="match status" value="1"/>
</dbReference>
<dbReference type="PANTHER" id="PTHR10000:SF25">
    <property type="entry name" value="PHOSPHATASE YKRA-RELATED"/>
    <property type="match status" value="1"/>
</dbReference>
<dbReference type="InterPro" id="IPR006379">
    <property type="entry name" value="HAD-SF_hydro_IIB"/>
</dbReference>
<dbReference type="PANTHER" id="PTHR10000">
    <property type="entry name" value="PHOSPHOSERINE PHOSPHATASE"/>
    <property type="match status" value="1"/>
</dbReference>
<dbReference type="EMBL" id="JAAITB010000003">
    <property type="protein sequence ID" value="NSJ78369.1"/>
    <property type="molecule type" value="Genomic_DNA"/>
</dbReference>
<evidence type="ECO:0000313" key="5">
    <source>
        <dbReference type="EMBL" id="WMD15674.1"/>
    </source>
</evidence>
<evidence type="ECO:0000313" key="6">
    <source>
        <dbReference type="Proteomes" id="UP000095564"/>
    </source>
</evidence>
<dbReference type="Gene3D" id="3.40.50.1000">
    <property type="entry name" value="HAD superfamily/HAD-like"/>
    <property type="match status" value="1"/>
</dbReference>
<dbReference type="Pfam" id="PF08282">
    <property type="entry name" value="Hydrolase_3"/>
    <property type="match status" value="1"/>
</dbReference>
<proteinExistence type="predicted"/>
<dbReference type="GO" id="GO:0005829">
    <property type="term" value="C:cytosol"/>
    <property type="evidence" value="ECO:0007669"/>
    <property type="project" value="TreeGrafter"/>
</dbReference>
<dbReference type="EMBL" id="CYXT01000004">
    <property type="protein sequence ID" value="CUM82102.1"/>
    <property type="molecule type" value="Genomic_DNA"/>
</dbReference>
<reference evidence="4 9" key="3">
    <citation type="journal article" date="2020" name="Cell Host Microbe">
        <title>Functional and Genomic Variation between Human-Derived Isolates of Lachnospiraceae Reveals Inter- and Intra-Species Diversity.</title>
        <authorList>
            <person name="Sorbara M.T."/>
            <person name="Littmann E.R."/>
            <person name="Fontana E."/>
            <person name="Moody T.U."/>
            <person name="Kohout C.E."/>
            <person name="Gjonbalaj M."/>
            <person name="Eaton V."/>
            <person name="Seok R."/>
            <person name="Leiner I.M."/>
            <person name="Pamer E.G."/>
        </authorList>
    </citation>
    <scope>NUCLEOTIDE SEQUENCE [LARGE SCALE GENOMIC DNA]</scope>
    <source>
        <strain evidence="4 9">MSK.14.57</strain>
    </source>
</reference>
<name>A0A173RVS2_ANAHA</name>
<keyword evidence="2" id="KW-0378">Hydrolase</keyword>
<organism evidence="2 7">
    <name type="scientific">Anaerostipes hadrus</name>
    <dbReference type="NCBI Taxonomy" id="649756"/>
    <lineage>
        <taxon>Bacteria</taxon>
        <taxon>Bacillati</taxon>
        <taxon>Bacillota</taxon>
        <taxon>Clostridia</taxon>
        <taxon>Lachnospirales</taxon>
        <taxon>Lachnospiraceae</taxon>
        <taxon>Anaerostipes</taxon>
    </lineage>
</organism>
<accession>A0A173RVS2</accession>
<dbReference type="RefSeq" id="WP_009204394.1">
    <property type="nucleotide sequence ID" value="NZ_BAABYN010000001.1"/>
</dbReference>
<reference evidence="1 8" key="2">
    <citation type="journal article" date="2016" name="Sci. Rep.">
        <title>Accelerated dysbiosis of gut microbiota during aggravation of DSS-induced colitis by a butyrate-producing bacterium.</title>
        <authorList>
            <person name="Zhang Q."/>
            <person name="Wu Y."/>
            <person name="Wang J."/>
            <person name="Wu G."/>
            <person name="Long W."/>
            <person name="Xue Z."/>
            <person name="Wang L."/>
            <person name="Zhang X."/>
            <person name="Pang X."/>
            <person name="Zhao Y."/>
            <person name="Zhao L."/>
            <person name="Zhang C."/>
        </authorList>
    </citation>
    <scope>NUCLEOTIDE SEQUENCE [LARGE SCALE GENOMIC DNA]</scope>
    <source>
        <strain evidence="1 8">BPB5</strain>
    </source>
</reference>
<dbReference type="PROSITE" id="PS01229">
    <property type="entry name" value="COF_2"/>
    <property type="match status" value="1"/>
</dbReference>
<dbReference type="InterPro" id="IPR023214">
    <property type="entry name" value="HAD_sf"/>
</dbReference>
<dbReference type="GO" id="GO:0000287">
    <property type="term" value="F:magnesium ion binding"/>
    <property type="evidence" value="ECO:0007669"/>
    <property type="project" value="TreeGrafter"/>
</dbReference>
<gene>
    <name evidence="2" type="primary">cof</name>
    <name evidence="1" type="ORF">DO83_12145</name>
    <name evidence="2" type="ORF">ERS852425_00822</name>
    <name evidence="3" type="ORF">ERS852520_00739</name>
    <name evidence="4" type="ORF">G5A72_01905</name>
    <name evidence="5" type="ORF">RBI15_09825</name>
</gene>
<evidence type="ECO:0000313" key="3">
    <source>
        <dbReference type="EMBL" id="CUP16514.1"/>
    </source>
</evidence>
<dbReference type="NCBIfam" id="TIGR00099">
    <property type="entry name" value="Cof-subfamily"/>
    <property type="match status" value="1"/>
</dbReference>
<dbReference type="InterPro" id="IPR000150">
    <property type="entry name" value="Cof"/>
</dbReference>
<sequence>MKDIKIIFFDIDGTLIAMDQDTISEKTLEALKRLQEKGVKLCLATGRGPMLVPHFEGVEFDAFLTYNGSYCYDHSGTLYSNCIPLKDIERIIKNADKMGKPVALATKDRMAANGKDQDLIDYYAFGNAEVDVAEDFEDIKKEKVYQVLMGARVEEYQEILKGVQGAEITAWWDRAVDIIPVNAGKGAGIEKMLKHYGIDKSQAMAFGDGNNDIEMLKAVGNGIAMANASDDLKAVADEICGDVSEDGIYHYCLEKRLI</sequence>
<dbReference type="AlphaFoldDB" id="A0A173RVS2"/>